<proteinExistence type="predicted"/>
<evidence type="ECO:0008006" key="4">
    <source>
        <dbReference type="Google" id="ProtNLM"/>
    </source>
</evidence>
<dbReference type="AlphaFoldDB" id="A0A917RP96"/>
<reference evidence="2" key="2">
    <citation type="submission" date="2020-09" db="EMBL/GenBank/DDBJ databases">
        <authorList>
            <person name="Sun Q."/>
            <person name="Ohkuma M."/>
        </authorList>
    </citation>
    <scope>NUCLEOTIDE SEQUENCE</scope>
    <source>
        <strain evidence="2">JCM 13064</strain>
    </source>
</reference>
<sequence>MKQLSLRPRLRLVLAALAVAGAALVPAATASAQAPLLWHAGWFVKNMCYKDARSFASSALNNNGYRTAYTPPNAVVGSNGSTIVEVSYAPAQTSYSPAKFSKIYFTVTATSNVSSSAETARNKVRQSIVNMTYIDYC</sequence>
<protein>
    <recommendedName>
        <fullName evidence="4">Secreted protein</fullName>
    </recommendedName>
</protein>
<evidence type="ECO:0000313" key="2">
    <source>
        <dbReference type="EMBL" id="GGL16631.1"/>
    </source>
</evidence>
<dbReference type="EMBL" id="BMNT01000054">
    <property type="protein sequence ID" value="GGL16631.1"/>
    <property type="molecule type" value="Genomic_DNA"/>
</dbReference>
<feature type="signal peptide" evidence="1">
    <location>
        <begin position="1"/>
        <end position="32"/>
    </location>
</feature>
<accession>A0A917RP96</accession>
<gene>
    <name evidence="2" type="ORF">GCM10007964_68250</name>
</gene>
<dbReference type="Proteomes" id="UP000645217">
    <property type="component" value="Unassembled WGS sequence"/>
</dbReference>
<evidence type="ECO:0000313" key="3">
    <source>
        <dbReference type="Proteomes" id="UP000645217"/>
    </source>
</evidence>
<name>A0A917RP96_9ACTN</name>
<reference evidence="2" key="1">
    <citation type="journal article" date="2014" name="Int. J. Syst. Evol. Microbiol.">
        <title>Complete genome sequence of Corynebacterium casei LMG S-19264T (=DSM 44701T), isolated from a smear-ripened cheese.</title>
        <authorList>
            <consortium name="US DOE Joint Genome Institute (JGI-PGF)"/>
            <person name="Walter F."/>
            <person name="Albersmeier A."/>
            <person name="Kalinowski J."/>
            <person name="Ruckert C."/>
        </authorList>
    </citation>
    <scope>NUCLEOTIDE SEQUENCE</scope>
    <source>
        <strain evidence="2">JCM 13064</strain>
    </source>
</reference>
<evidence type="ECO:0000256" key="1">
    <source>
        <dbReference type="SAM" id="SignalP"/>
    </source>
</evidence>
<organism evidence="2 3">
    <name type="scientific">Sphaerisporangium melleum</name>
    <dbReference type="NCBI Taxonomy" id="321316"/>
    <lineage>
        <taxon>Bacteria</taxon>
        <taxon>Bacillati</taxon>
        <taxon>Actinomycetota</taxon>
        <taxon>Actinomycetes</taxon>
        <taxon>Streptosporangiales</taxon>
        <taxon>Streptosporangiaceae</taxon>
        <taxon>Sphaerisporangium</taxon>
    </lineage>
</organism>
<dbReference type="RefSeq" id="WP_189167212.1">
    <property type="nucleotide sequence ID" value="NZ_BMNT01000054.1"/>
</dbReference>
<keyword evidence="3" id="KW-1185">Reference proteome</keyword>
<comment type="caution">
    <text evidence="2">The sequence shown here is derived from an EMBL/GenBank/DDBJ whole genome shotgun (WGS) entry which is preliminary data.</text>
</comment>
<keyword evidence="1" id="KW-0732">Signal</keyword>
<feature type="chain" id="PRO_5037387059" description="Secreted protein" evidence="1">
    <location>
        <begin position="33"/>
        <end position="137"/>
    </location>
</feature>